<sequence length="114" mass="12790">MCDFDLYKRTKLYIPMLILGISLIVLSCFVIAIGIARAREDVWIAGILVATVAGPLFLFSLCLFCVIRTDRGPMIYRKQYVLGRIPPPEFTSIPSNFGTAYQPSYLQQRPSVVA</sequence>
<keyword evidence="1" id="KW-1133">Transmembrane helix</keyword>
<evidence type="ECO:0000313" key="3">
    <source>
        <dbReference type="Proteomes" id="UP000324629"/>
    </source>
</evidence>
<organism evidence="2 3">
    <name type="scientific">Paragonimus westermani</name>
    <dbReference type="NCBI Taxonomy" id="34504"/>
    <lineage>
        <taxon>Eukaryota</taxon>
        <taxon>Metazoa</taxon>
        <taxon>Spiralia</taxon>
        <taxon>Lophotrochozoa</taxon>
        <taxon>Platyhelminthes</taxon>
        <taxon>Trematoda</taxon>
        <taxon>Digenea</taxon>
        <taxon>Plagiorchiida</taxon>
        <taxon>Troglotremata</taxon>
        <taxon>Troglotrematidae</taxon>
        <taxon>Paragonimus</taxon>
    </lineage>
</organism>
<reference evidence="2 3" key="1">
    <citation type="journal article" date="2019" name="Gigascience">
        <title>Whole-genome sequence of the oriental lung fluke Paragonimus westermani.</title>
        <authorList>
            <person name="Oey H."/>
            <person name="Zakrzewski M."/>
            <person name="Narain K."/>
            <person name="Devi K.R."/>
            <person name="Agatsuma T."/>
            <person name="Nawaratna S."/>
            <person name="Gobert G.N."/>
            <person name="Jones M.K."/>
            <person name="Ragan M.A."/>
            <person name="McManus D.P."/>
            <person name="Krause L."/>
        </authorList>
    </citation>
    <scope>NUCLEOTIDE SEQUENCE [LARGE SCALE GENOMIC DNA]</scope>
    <source>
        <strain evidence="2 3">IND2009</strain>
    </source>
</reference>
<dbReference type="EMBL" id="QNGE01003429">
    <property type="protein sequence ID" value="KAA3674056.1"/>
    <property type="molecule type" value="Genomic_DNA"/>
</dbReference>
<proteinExistence type="predicted"/>
<accession>A0A5J4NEK6</accession>
<protein>
    <submittedName>
        <fullName evidence="2">Uncharacterized protein</fullName>
    </submittedName>
</protein>
<dbReference type="AlphaFoldDB" id="A0A5J4NEK6"/>
<evidence type="ECO:0000313" key="2">
    <source>
        <dbReference type="EMBL" id="KAA3674056.1"/>
    </source>
</evidence>
<dbReference type="Proteomes" id="UP000324629">
    <property type="component" value="Unassembled WGS sequence"/>
</dbReference>
<evidence type="ECO:0000256" key="1">
    <source>
        <dbReference type="SAM" id="Phobius"/>
    </source>
</evidence>
<keyword evidence="1" id="KW-0812">Transmembrane</keyword>
<keyword evidence="3" id="KW-1185">Reference proteome</keyword>
<keyword evidence="1" id="KW-0472">Membrane</keyword>
<name>A0A5J4NEK6_9TREM</name>
<feature type="transmembrane region" description="Helical" evidence="1">
    <location>
        <begin position="12"/>
        <end position="36"/>
    </location>
</feature>
<feature type="transmembrane region" description="Helical" evidence="1">
    <location>
        <begin position="42"/>
        <end position="67"/>
    </location>
</feature>
<comment type="caution">
    <text evidence="2">The sequence shown here is derived from an EMBL/GenBank/DDBJ whole genome shotgun (WGS) entry which is preliminary data.</text>
</comment>
<gene>
    <name evidence="2" type="ORF">DEA37_0008055</name>
</gene>